<evidence type="ECO:0000256" key="1">
    <source>
        <dbReference type="ARBA" id="ARBA00022574"/>
    </source>
</evidence>
<gene>
    <name evidence="4" type="ORF">BZA70DRAFT_273818</name>
</gene>
<name>A0ABR1FF42_9ASCO</name>
<dbReference type="SUPFAM" id="SSF50978">
    <property type="entry name" value="WD40 repeat-like"/>
    <property type="match status" value="1"/>
</dbReference>
<protein>
    <submittedName>
        <fullName evidence="4">WD40 repeat protein</fullName>
    </submittedName>
</protein>
<dbReference type="Proteomes" id="UP001498771">
    <property type="component" value="Unassembled WGS sequence"/>
</dbReference>
<dbReference type="InterPro" id="IPR001680">
    <property type="entry name" value="WD40_rpt"/>
</dbReference>
<dbReference type="PANTHER" id="PTHR44090:SF1">
    <property type="entry name" value="SUPERKILLER COMPLEX PROTEIN 8"/>
    <property type="match status" value="1"/>
</dbReference>
<dbReference type="PROSITE" id="PS50082">
    <property type="entry name" value="WD_REPEATS_2"/>
    <property type="match status" value="4"/>
</dbReference>
<feature type="repeat" description="WD" evidence="3">
    <location>
        <begin position="183"/>
        <end position="224"/>
    </location>
</feature>
<dbReference type="InterPro" id="IPR019775">
    <property type="entry name" value="WD40_repeat_CS"/>
</dbReference>
<organism evidence="4 5">
    <name type="scientific">Myxozyma melibiosi</name>
    <dbReference type="NCBI Taxonomy" id="54550"/>
    <lineage>
        <taxon>Eukaryota</taxon>
        <taxon>Fungi</taxon>
        <taxon>Dikarya</taxon>
        <taxon>Ascomycota</taxon>
        <taxon>Saccharomycotina</taxon>
        <taxon>Lipomycetes</taxon>
        <taxon>Lipomycetales</taxon>
        <taxon>Lipomycetaceae</taxon>
        <taxon>Myxozyma</taxon>
    </lineage>
</organism>
<keyword evidence="5" id="KW-1185">Reference proteome</keyword>
<dbReference type="InterPro" id="IPR051510">
    <property type="entry name" value="SKI8"/>
</dbReference>
<comment type="caution">
    <text evidence="4">The sequence shown here is derived from an EMBL/GenBank/DDBJ whole genome shotgun (WGS) entry which is preliminary data.</text>
</comment>
<dbReference type="PANTHER" id="PTHR44090">
    <property type="entry name" value="WD REPEAT-CONTAINING PROTEIN 61"/>
    <property type="match status" value="1"/>
</dbReference>
<reference evidence="4 5" key="1">
    <citation type="submission" date="2024-03" db="EMBL/GenBank/DDBJ databases">
        <title>Genome-scale model development and genomic sequencing of the oleaginous clade Lipomyces.</title>
        <authorList>
            <consortium name="Lawrence Berkeley National Laboratory"/>
            <person name="Czajka J.J."/>
            <person name="Han Y."/>
            <person name="Kim J."/>
            <person name="Mondo S.J."/>
            <person name="Hofstad B.A."/>
            <person name="Robles A."/>
            <person name="Haridas S."/>
            <person name="Riley R."/>
            <person name="LaButti K."/>
            <person name="Pangilinan J."/>
            <person name="Andreopoulos W."/>
            <person name="Lipzen A."/>
            <person name="Yan J."/>
            <person name="Wang M."/>
            <person name="Ng V."/>
            <person name="Grigoriev I.V."/>
            <person name="Spatafora J.W."/>
            <person name="Magnuson J.K."/>
            <person name="Baker S.E."/>
            <person name="Pomraning K.R."/>
        </authorList>
    </citation>
    <scope>NUCLEOTIDE SEQUENCE [LARGE SCALE GENOMIC DNA]</scope>
    <source>
        <strain evidence="4 5">Phaff 52-87</strain>
    </source>
</reference>
<dbReference type="PROSITE" id="PS00678">
    <property type="entry name" value="WD_REPEATS_1"/>
    <property type="match status" value="1"/>
</dbReference>
<dbReference type="RefSeq" id="XP_064771508.1">
    <property type="nucleotide sequence ID" value="XM_064911897.1"/>
</dbReference>
<proteinExistence type="predicted"/>
<dbReference type="CDD" id="cd00200">
    <property type="entry name" value="WD40"/>
    <property type="match status" value="1"/>
</dbReference>
<feature type="repeat" description="WD" evidence="3">
    <location>
        <begin position="55"/>
        <end position="96"/>
    </location>
</feature>
<evidence type="ECO:0000313" key="4">
    <source>
        <dbReference type="EMBL" id="KAK7208475.1"/>
    </source>
</evidence>
<evidence type="ECO:0000256" key="3">
    <source>
        <dbReference type="PROSITE-ProRule" id="PRU00221"/>
    </source>
</evidence>
<dbReference type="InterPro" id="IPR036322">
    <property type="entry name" value="WD40_repeat_dom_sf"/>
</dbReference>
<keyword evidence="1 3" id="KW-0853">WD repeat</keyword>
<dbReference type="GeneID" id="90037409"/>
<dbReference type="SMART" id="SM00320">
    <property type="entry name" value="WD40"/>
    <property type="match status" value="7"/>
</dbReference>
<dbReference type="PROSITE" id="PS50294">
    <property type="entry name" value="WD_REPEATS_REGION"/>
    <property type="match status" value="3"/>
</dbReference>
<dbReference type="Pfam" id="PF00400">
    <property type="entry name" value="WD40"/>
    <property type="match status" value="5"/>
</dbReference>
<feature type="repeat" description="WD" evidence="3">
    <location>
        <begin position="97"/>
        <end position="131"/>
    </location>
</feature>
<evidence type="ECO:0000313" key="5">
    <source>
        <dbReference type="Proteomes" id="UP001498771"/>
    </source>
</evidence>
<evidence type="ECO:0000256" key="2">
    <source>
        <dbReference type="ARBA" id="ARBA00022737"/>
    </source>
</evidence>
<dbReference type="Gene3D" id="2.130.10.10">
    <property type="entry name" value="YVTN repeat-like/Quinoprotein amine dehydrogenase"/>
    <property type="match status" value="1"/>
</dbReference>
<dbReference type="InterPro" id="IPR015943">
    <property type="entry name" value="WD40/YVTN_repeat-like_dom_sf"/>
</dbReference>
<feature type="repeat" description="WD" evidence="3">
    <location>
        <begin position="225"/>
        <end position="266"/>
    </location>
</feature>
<sequence>MSKQYFSTGQTTGDHPTDIFAVATTPEYVVTVTGDSIIRIYDALSPDHQLARQIHTPHRTGIHHLSVSKDADLISAVGFDGSISLWTLSEGKEKSIISDTAKTFWAVAFSPDGIYLAATAIDGNLTVWDVRGDDPEVCGNLETKGTPGLCIDYSNDGRYIATGHENGGLYIFDTETSRLSYSLLGHTSAVRTVAFSPLSKLLAAGGDSNVVTVYSVKSSEMVMLLPGHTRWIMSLDWNFEGEYLLTGSFDKSLKVWSIDQKECVATLTDAVAAVWNVKWTKTGGTGRSQGFVSVGADKALRWYREATGG</sequence>
<accession>A0ABR1FF42</accession>
<keyword evidence="2" id="KW-0677">Repeat</keyword>
<dbReference type="EMBL" id="JBBJBU010000001">
    <property type="protein sequence ID" value="KAK7208475.1"/>
    <property type="molecule type" value="Genomic_DNA"/>
</dbReference>